<sequence>MKSIENSLATKGKLCCQVCKSYTDFEYKVSKSRKNFMKPYYACLRCGGYLCWVEQVEKQVGEDSGDTTNLAPGQGVSRGSHMTSSYEEGSEAGNANNNLKLDMVHLKDEVEGLRKDQSELKVLLNRNEERLKMVLLMLLSNLFVCILVLALIKLN</sequence>
<proteinExistence type="predicted"/>
<dbReference type="EMBL" id="NQVE01000203">
    <property type="protein sequence ID" value="RAL39086.1"/>
    <property type="molecule type" value="Genomic_DNA"/>
</dbReference>
<comment type="caution">
    <text evidence="3">The sequence shown here is derived from an EMBL/GenBank/DDBJ whole genome shotgun (WGS) entry which is preliminary data.</text>
</comment>
<name>A0A328D0V3_9ASTE</name>
<keyword evidence="2" id="KW-0812">Transmembrane</keyword>
<feature type="transmembrane region" description="Helical" evidence="2">
    <location>
        <begin position="133"/>
        <end position="152"/>
    </location>
</feature>
<reference evidence="3 4" key="1">
    <citation type="submission" date="2018-06" db="EMBL/GenBank/DDBJ databases">
        <title>The Genome of Cuscuta australis (Dodder) Provides Insight into the Evolution of Plant Parasitism.</title>
        <authorList>
            <person name="Liu H."/>
        </authorList>
    </citation>
    <scope>NUCLEOTIDE SEQUENCE [LARGE SCALE GENOMIC DNA]</scope>
    <source>
        <strain evidence="4">cv. Yunnan</strain>
        <tissue evidence="3">Vines</tissue>
    </source>
</reference>
<organism evidence="3 4">
    <name type="scientific">Cuscuta australis</name>
    <dbReference type="NCBI Taxonomy" id="267555"/>
    <lineage>
        <taxon>Eukaryota</taxon>
        <taxon>Viridiplantae</taxon>
        <taxon>Streptophyta</taxon>
        <taxon>Embryophyta</taxon>
        <taxon>Tracheophyta</taxon>
        <taxon>Spermatophyta</taxon>
        <taxon>Magnoliopsida</taxon>
        <taxon>eudicotyledons</taxon>
        <taxon>Gunneridae</taxon>
        <taxon>Pentapetalae</taxon>
        <taxon>asterids</taxon>
        <taxon>lamiids</taxon>
        <taxon>Solanales</taxon>
        <taxon>Convolvulaceae</taxon>
        <taxon>Cuscuteae</taxon>
        <taxon>Cuscuta</taxon>
        <taxon>Cuscuta subgen. Grammica</taxon>
        <taxon>Cuscuta sect. Cleistogrammica</taxon>
    </lineage>
</organism>
<dbReference type="Proteomes" id="UP000249390">
    <property type="component" value="Unassembled WGS sequence"/>
</dbReference>
<feature type="region of interest" description="Disordered" evidence="1">
    <location>
        <begin position="63"/>
        <end position="95"/>
    </location>
</feature>
<keyword evidence="4" id="KW-1185">Reference proteome</keyword>
<protein>
    <submittedName>
        <fullName evidence="3">Uncharacterized protein</fullName>
    </submittedName>
</protein>
<keyword evidence="2" id="KW-1133">Transmembrane helix</keyword>
<keyword evidence="2" id="KW-0472">Membrane</keyword>
<accession>A0A328D0V3</accession>
<evidence type="ECO:0000313" key="4">
    <source>
        <dbReference type="Proteomes" id="UP000249390"/>
    </source>
</evidence>
<evidence type="ECO:0000256" key="1">
    <source>
        <dbReference type="SAM" id="MobiDB-lite"/>
    </source>
</evidence>
<dbReference type="AlphaFoldDB" id="A0A328D0V3"/>
<evidence type="ECO:0000256" key="2">
    <source>
        <dbReference type="SAM" id="Phobius"/>
    </source>
</evidence>
<gene>
    <name evidence="3" type="ORF">DM860_011572</name>
</gene>
<evidence type="ECO:0000313" key="3">
    <source>
        <dbReference type="EMBL" id="RAL39086.1"/>
    </source>
</evidence>